<dbReference type="EMBL" id="JBHPBY010000094">
    <property type="protein sequence ID" value="MFC1850364.1"/>
    <property type="molecule type" value="Genomic_DNA"/>
</dbReference>
<dbReference type="SMART" id="SM00729">
    <property type="entry name" value="Elp3"/>
    <property type="match status" value="1"/>
</dbReference>
<evidence type="ECO:0000256" key="5">
    <source>
        <dbReference type="ARBA" id="ARBA00022723"/>
    </source>
</evidence>
<dbReference type="InterPro" id="IPR006158">
    <property type="entry name" value="Cobalamin-bd"/>
</dbReference>
<organism evidence="10 11">
    <name type="scientific">candidate division CSSED10-310 bacterium</name>
    <dbReference type="NCBI Taxonomy" id="2855610"/>
    <lineage>
        <taxon>Bacteria</taxon>
        <taxon>Bacteria division CSSED10-310</taxon>
    </lineage>
</organism>
<accession>A0ABV6YW12</accession>
<dbReference type="InterPro" id="IPR007197">
    <property type="entry name" value="rSAM"/>
</dbReference>
<dbReference type="Pfam" id="PF02310">
    <property type="entry name" value="B12-binding"/>
    <property type="match status" value="1"/>
</dbReference>
<dbReference type="InterPro" id="IPR034466">
    <property type="entry name" value="Methyltransferase_Class_B"/>
</dbReference>
<evidence type="ECO:0000256" key="7">
    <source>
        <dbReference type="ARBA" id="ARBA00023014"/>
    </source>
</evidence>
<keyword evidence="4" id="KW-0949">S-adenosyl-L-methionine</keyword>
<dbReference type="CDD" id="cd01335">
    <property type="entry name" value="Radical_SAM"/>
    <property type="match status" value="1"/>
</dbReference>
<dbReference type="InterPro" id="IPR023404">
    <property type="entry name" value="rSAM_horseshoe"/>
</dbReference>
<dbReference type="InterPro" id="IPR006638">
    <property type="entry name" value="Elp3/MiaA/NifB-like_rSAM"/>
</dbReference>
<keyword evidence="7" id="KW-0411">Iron-sulfur</keyword>
<dbReference type="PROSITE" id="PS51332">
    <property type="entry name" value="B12_BINDING"/>
    <property type="match status" value="1"/>
</dbReference>
<feature type="domain" description="Radical SAM core" evidence="9">
    <location>
        <begin position="183"/>
        <end position="403"/>
    </location>
</feature>
<evidence type="ECO:0000256" key="2">
    <source>
        <dbReference type="ARBA" id="ARBA00022603"/>
    </source>
</evidence>
<reference evidence="10 11" key="1">
    <citation type="submission" date="2024-09" db="EMBL/GenBank/DDBJ databases">
        <title>Laminarin stimulates single cell rates of sulfate reduction while oxygen inhibits transcriptomic activity in coastal marine sediment.</title>
        <authorList>
            <person name="Lindsay M."/>
            <person name="Orcutt B."/>
            <person name="Emerson D."/>
            <person name="Stepanauskas R."/>
            <person name="D'Angelo T."/>
        </authorList>
    </citation>
    <scope>NUCLEOTIDE SEQUENCE [LARGE SCALE GENOMIC DNA]</scope>
    <source>
        <strain evidence="10">SAG AM-311-K15</strain>
    </source>
</reference>
<proteinExistence type="predicted"/>
<feature type="domain" description="B12-binding" evidence="8">
    <location>
        <begin position="1"/>
        <end position="136"/>
    </location>
</feature>
<evidence type="ECO:0000259" key="9">
    <source>
        <dbReference type="PROSITE" id="PS51918"/>
    </source>
</evidence>
<evidence type="ECO:0000256" key="6">
    <source>
        <dbReference type="ARBA" id="ARBA00023004"/>
    </source>
</evidence>
<keyword evidence="11" id="KW-1185">Reference proteome</keyword>
<dbReference type="Proteomes" id="UP001594351">
    <property type="component" value="Unassembled WGS sequence"/>
</dbReference>
<dbReference type="SUPFAM" id="SSF52242">
    <property type="entry name" value="Cobalamin (vitamin B12)-binding domain"/>
    <property type="match status" value="1"/>
</dbReference>
<dbReference type="PROSITE" id="PS51918">
    <property type="entry name" value="RADICAL_SAM"/>
    <property type="match status" value="1"/>
</dbReference>
<evidence type="ECO:0000259" key="8">
    <source>
        <dbReference type="PROSITE" id="PS51332"/>
    </source>
</evidence>
<keyword evidence="3" id="KW-0808">Transferase</keyword>
<evidence type="ECO:0000256" key="4">
    <source>
        <dbReference type="ARBA" id="ARBA00022691"/>
    </source>
</evidence>
<dbReference type="CDD" id="cd02068">
    <property type="entry name" value="radical_SAM_B12_BD"/>
    <property type="match status" value="1"/>
</dbReference>
<dbReference type="SUPFAM" id="SSF102114">
    <property type="entry name" value="Radical SAM enzymes"/>
    <property type="match status" value="1"/>
</dbReference>
<dbReference type="Gene3D" id="3.80.30.20">
    <property type="entry name" value="tm_1862 like domain"/>
    <property type="match status" value="1"/>
</dbReference>
<comment type="cofactor">
    <cofactor evidence="1">
        <name>[4Fe-4S] cluster</name>
        <dbReference type="ChEBI" id="CHEBI:49883"/>
    </cofactor>
</comment>
<evidence type="ECO:0000313" key="11">
    <source>
        <dbReference type="Proteomes" id="UP001594351"/>
    </source>
</evidence>
<keyword evidence="6" id="KW-0408">Iron</keyword>
<dbReference type="Gene3D" id="3.40.50.280">
    <property type="entry name" value="Cobalamin-binding domain"/>
    <property type="match status" value="1"/>
</dbReference>
<protein>
    <submittedName>
        <fullName evidence="10">B12-binding domain-containing radical SAM protein</fullName>
    </submittedName>
</protein>
<dbReference type="SFLD" id="SFLDG01123">
    <property type="entry name" value="methyltransferase_(Class_B)"/>
    <property type="match status" value="1"/>
</dbReference>
<sequence>MRILLVNPPFSGIYYKLGFIFPPLGLAYLAAVLRTEGYDVEIVDLAVSPDGLNILAQKKFDLVGISGDTCRHPAAIAVAREVKKKGIKTVLGGSHASYLDQDILENNPYFDFVIRREGEFTLQELVQKLREEQELESIAGLSFRSRQGNFVRNPDRPLISDLDKLPLPARDLLPMEKYKSLELRRRKITPIVTSRGCPFQCPFCCSSHYWGTKWRTHSVERVLTEIELVTAEYGYRAVAFIDDTFTINMKRVDQLSQNIIDKKIDIRWWCFSRPDMIISNEQIIARMAASGARYVFMGVESGEEMILQKLKKGVDRSKSIQAIDLLRQYGIETMASYMFGDLEETYESILRTITFARALPTGSAQFSILTPFPGTVLWEQLAPLLDHRNWQYYDCTHLVFKHPHLTAEQLQKLHILAYRRYYLTLSRILTGALSFIRGKGVKLSKILPVLRKMEQRNND</sequence>
<evidence type="ECO:0000313" key="10">
    <source>
        <dbReference type="EMBL" id="MFC1850364.1"/>
    </source>
</evidence>
<dbReference type="InterPro" id="IPR036724">
    <property type="entry name" value="Cobalamin-bd_sf"/>
</dbReference>
<dbReference type="Pfam" id="PF04055">
    <property type="entry name" value="Radical_SAM"/>
    <property type="match status" value="1"/>
</dbReference>
<dbReference type="PANTHER" id="PTHR43409:SF7">
    <property type="entry name" value="BLL1977 PROTEIN"/>
    <property type="match status" value="1"/>
</dbReference>
<evidence type="ECO:0000256" key="3">
    <source>
        <dbReference type="ARBA" id="ARBA00022679"/>
    </source>
</evidence>
<keyword evidence="2" id="KW-0489">Methyltransferase</keyword>
<keyword evidence="5" id="KW-0479">Metal-binding</keyword>
<evidence type="ECO:0000256" key="1">
    <source>
        <dbReference type="ARBA" id="ARBA00001966"/>
    </source>
</evidence>
<dbReference type="SFLD" id="SFLDS00029">
    <property type="entry name" value="Radical_SAM"/>
    <property type="match status" value="1"/>
</dbReference>
<dbReference type="InterPro" id="IPR058240">
    <property type="entry name" value="rSAM_sf"/>
</dbReference>
<dbReference type="SFLD" id="SFLDG01082">
    <property type="entry name" value="B12-binding_domain_containing"/>
    <property type="match status" value="1"/>
</dbReference>
<dbReference type="PANTHER" id="PTHR43409">
    <property type="entry name" value="ANAEROBIC MAGNESIUM-PROTOPORPHYRIN IX MONOMETHYL ESTER CYCLASE-RELATED"/>
    <property type="match status" value="1"/>
</dbReference>
<name>A0ABV6YW12_UNCC1</name>
<comment type="caution">
    <text evidence="10">The sequence shown here is derived from an EMBL/GenBank/DDBJ whole genome shotgun (WGS) entry which is preliminary data.</text>
</comment>
<gene>
    <name evidence="10" type="ORF">ACFL27_09260</name>
</gene>
<dbReference type="InterPro" id="IPR051198">
    <property type="entry name" value="BchE-like"/>
</dbReference>